<dbReference type="AlphaFoldDB" id="A0AAQ3P258"/>
<dbReference type="Proteomes" id="UP001374535">
    <property type="component" value="Chromosome 2"/>
</dbReference>
<evidence type="ECO:0000256" key="1">
    <source>
        <dbReference type="SAM" id="MobiDB-lite"/>
    </source>
</evidence>
<keyword evidence="3" id="KW-1185">Reference proteome</keyword>
<name>A0AAQ3P258_VIGMU</name>
<feature type="region of interest" description="Disordered" evidence="1">
    <location>
        <begin position="101"/>
        <end position="136"/>
    </location>
</feature>
<organism evidence="2 3">
    <name type="scientific">Vigna mungo</name>
    <name type="common">Black gram</name>
    <name type="synonym">Phaseolus mungo</name>
    <dbReference type="NCBI Taxonomy" id="3915"/>
    <lineage>
        <taxon>Eukaryota</taxon>
        <taxon>Viridiplantae</taxon>
        <taxon>Streptophyta</taxon>
        <taxon>Embryophyta</taxon>
        <taxon>Tracheophyta</taxon>
        <taxon>Spermatophyta</taxon>
        <taxon>Magnoliopsida</taxon>
        <taxon>eudicotyledons</taxon>
        <taxon>Gunneridae</taxon>
        <taxon>Pentapetalae</taxon>
        <taxon>rosids</taxon>
        <taxon>fabids</taxon>
        <taxon>Fabales</taxon>
        <taxon>Fabaceae</taxon>
        <taxon>Papilionoideae</taxon>
        <taxon>50 kb inversion clade</taxon>
        <taxon>NPAAA clade</taxon>
        <taxon>indigoferoid/millettioid clade</taxon>
        <taxon>Phaseoleae</taxon>
        <taxon>Vigna</taxon>
    </lineage>
</organism>
<accession>A0AAQ3P258</accession>
<reference evidence="2 3" key="1">
    <citation type="journal article" date="2023" name="Life. Sci Alliance">
        <title>Evolutionary insights into 3D genome organization and epigenetic landscape of Vigna mungo.</title>
        <authorList>
            <person name="Junaid A."/>
            <person name="Singh B."/>
            <person name="Bhatia S."/>
        </authorList>
    </citation>
    <scope>NUCLEOTIDE SEQUENCE [LARGE SCALE GENOMIC DNA]</scope>
    <source>
        <strain evidence="2">Urdbean</strain>
    </source>
</reference>
<gene>
    <name evidence="2" type="ORF">V8G54_006564</name>
</gene>
<proteinExistence type="predicted"/>
<evidence type="ECO:0000313" key="3">
    <source>
        <dbReference type="Proteomes" id="UP001374535"/>
    </source>
</evidence>
<dbReference type="EMBL" id="CP144699">
    <property type="protein sequence ID" value="WVZ19242.1"/>
    <property type="molecule type" value="Genomic_DNA"/>
</dbReference>
<sequence>MEAKAVQAFQFSAMMHSTKPERTVPNDSLRMFGGFKKQLFVSSTFNSPRPSTRLQRRTRSLVDACPMAFDPKRGLRPRNAKFHFRWKPLLVRCERRGRLQGFHGDSAAEQGAAFTGSRSRKKTEEKEEKRAGQSIELEFQLLEPGGRVRDNGSTVSRR</sequence>
<feature type="compositionally biased region" description="Basic and acidic residues" evidence="1">
    <location>
        <begin position="122"/>
        <end position="131"/>
    </location>
</feature>
<protein>
    <submittedName>
        <fullName evidence="2">Uncharacterized protein</fullName>
    </submittedName>
</protein>
<evidence type="ECO:0000313" key="2">
    <source>
        <dbReference type="EMBL" id="WVZ19242.1"/>
    </source>
</evidence>